<dbReference type="EMBL" id="OU015566">
    <property type="protein sequence ID" value="CAG5107195.1"/>
    <property type="molecule type" value="Genomic_DNA"/>
</dbReference>
<comment type="catalytic activity">
    <reaction evidence="4">
        <text>[protein]-peptidylproline (omega=180) = [protein]-peptidylproline (omega=0)</text>
        <dbReference type="Rhea" id="RHEA:16237"/>
        <dbReference type="Rhea" id="RHEA-COMP:10747"/>
        <dbReference type="Rhea" id="RHEA-COMP:10748"/>
        <dbReference type="ChEBI" id="CHEBI:83833"/>
        <dbReference type="ChEBI" id="CHEBI:83834"/>
        <dbReference type="EC" id="5.2.1.8"/>
    </reaction>
</comment>
<dbReference type="Pfam" id="PF00254">
    <property type="entry name" value="FKBP_C"/>
    <property type="match status" value="1"/>
</dbReference>
<dbReference type="InterPro" id="IPR046357">
    <property type="entry name" value="PPIase_dom_sf"/>
</dbReference>
<dbReference type="PANTHER" id="PTHR46674:SF1">
    <property type="entry name" value="INACTIVE PEPTIDYL-PROLYL CIS-TRANS ISOMERASE FKBP6"/>
    <property type="match status" value="1"/>
</dbReference>
<dbReference type="EC" id="5.2.1.8" evidence="4"/>
<keyword evidence="3" id="KW-0802">TPR repeat</keyword>
<proteinExistence type="inferred from homology"/>
<organism evidence="6 7">
    <name type="scientific">Oikopleura dioica</name>
    <name type="common">Tunicate</name>
    <dbReference type="NCBI Taxonomy" id="34765"/>
    <lineage>
        <taxon>Eukaryota</taxon>
        <taxon>Metazoa</taxon>
        <taxon>Chordata</taxon>
        <taxon>Tunicata</taxon>
        <taxon>Appendicularia</taxon>
        <taxon>Copelata</taxon>
        <taxon>Oikopleuridae</taxon>
        <taxon>Oikopleura</taxon>
    </lineage>
</organism>
<evidence type="ECO:0000313" key="7">
    <source>
        <dbReference type="Proteomes" id="UP001158576"/>
    </source>
</evidence>
<accession>A0ABN7SU17</accession>
<dbReference type="InterPro" id="IPR001179">
    <property type="entry name" value="PPIase_FKBP_dom"/>
</dbReference>
<evidence type="ECO:0000259" key="5">
    <source>
        <dbReference type="PROSITE" id="PS50059"/>
    </source>
</evidence>
<evidence type="ECO:0000256" key="2">
    <source>
        <dbReference type="ARBA" id="ARBA00022737"/>
    </source>
</evidence>
<dbReference type="SUPFAM" id="SSF54534">
    <property type="entry name" value="FKBP-like"/>
    <property type="match status" value="1"/>
</dbReference>
<dbReference type="InterPro" id="IPR042282">
    <property type="entry name" value="FKBP6/shu"/>
</dbReference>
<evidence type="ECO:0000313" key="6">
    <source>
        <dbReference type="EMBL" id="CAG5107195.1"/>
    </source>
</evidence>
<dbReference type="PANTHER" id="PTHR46674">
    <property type="entry name" value="INACTIVE PEPTIDYL-PROLYL CIS-TRANS ISOMERASE FKBP6"/>
    <property type="match status" value="1"/>
</dbReference>
<dbReference type="PROSITE" id="PS50059">
    <property type="entry name" value="FKBP_PPIASE"/>
    <property type="match status" value="1"/>
</dbReference>
<keyword evidence="4" id="KW-0413">Isomerase</keyword>
<comment type="similarity">
    <text evidence="1">Belongs to the FKBP6 family.</text>
</comment>
<name>A0ABN7SU17_OIKDI</name>
<evidence type="ECO:0000256" key="1">
    <source>
        <dbReference type="ARBA" id="ARBA00009648"/>
    </source>
</evidence>
<evidence type="ECO:0000256" key="4">
    <source>
        <dbReference type="PROSITE-ProRule" id="PRU00277"/>
    </source>
</evidence>
<evidence type="ECO:0000256" key="3">
    <source>
        <dbReference type="ARBA" id="ARBA00022803"/>
    </source>
</evidence>
<dbReference type="Proteomes" id="UP001158576">
    <property type="component" value="Chromosome 1"/>
</dbReference>
<dbReference type="Gene3D" id="3.10.50.40">
    <property type="match status" value="1"/>
</dbReference>
<feature type="domain" description="PPIase FKBP-type" evidence="5">
    <location>
        <begin position="110"/>
        <end position="207"/>
    </location>
</feature>
<reference evidence="6 7" key="1">
    <citation type="submission" date="2021-04" db="EMBL/GenBank/DDBJ databases">
        <authorList>
            <person name="Bliznina A."/>
        </authorList>
    </citation>
    <scope>NUCLEOTIDE SEQUENCE [LARGE SCALE GENOMIC DNA]</scope>
</reference>
<keyword evidence="2" id="KW-0677">Repeat</keyword>
<sequence length="579" mass="67033">MENLSMEGVSIYELDSDDDNYNENFQEEIAKKHRFDRLLFPRDFPGANSKERMEHLISITEEVPGTNGGVRITKESVNEKGFGMTVGSALAAERERMRELWGEYGDLPYNPLVSLNYAMWIGDDLLARPVDYSYDRGDNPEKGYSELVQIGDGSLLPGLEEALLLMTQGSQHFVICQPQWAYGKWGILPRIPGNAVIVFQVYIKFITFEIEDRFRKMPMKDRAKIPLRTILATCIMLRSQAKQMFEKASEVKRKVNRSTGEETYKKTGLNIGNYHGAERSGELLNLAVDILERACLKNLDEEIEMRKMMINLHTDACLSWRKAKPILYKKGIEHGERCMLHFEELKEIFLRDEDEDQKRFNEFLKSFYSRLTRTRRNLMELYSRDIFNSFDDARRMYESFQDDLHDEDLPYKNFIKTEDKVVMKRMNDKINKRKENWLKQQAGLDEFLDEEDESVLAPADQAGAKGDEKFKVTQINAKKYNLAKSIEELHQEDAMGAPDNLPPGGSYTYYKNFIDDLVRAPDRTGHLFSNHYTSKVAIKFIIAYADSRGLKSFLRVCDGERNLVVTKDETKESSLLGRV</sequence>
<protein>
    <recommendedName>
        <fullName evidence="4">peptidylprolyl isomerase</fullName>
        <ecNumber evidence="4">5.2.1.8</ecNumber>
    </recommendedName>
</protein>
<gene>
    <name evidence="6" type="ORF">OKIOD_LOCUS11964</name>
</gene>
<keyword evidence="7" id="KW-1185">Reference proteome</keyword>
<keyword evidence="4" id="KW-0697">Rotamase</keyword>